<proteinExistence type="predicted"/>
<dbReference type="GeneID" id="102802214"/>
<feature type="domain" description="C2H2-type" evidence="4">
    <location>
        <begin position="171"/>
        <end position="199"/>
    </location>
</feature>
<reference evidence="6" key="1">
    <citation type="submission" date="2025-08" db="UniProtKB">
        <authorList>
            <consortium name="RefSeq"/>
        </authorList>
    </citation>
    <scope>IDENTIFICATION</scope>
    <source>
        <tissue evidence="6">Testes</tissue>
    </source>
</reference>
<feature type="domain" description="C2H2-type" evidence="4">
    <location>
        <begin position="88"/>
        <end position="115"/>
    </location>
</feature>
<dbReference type="Proteomes" id="UP000694865">
    <property type="component" value="Unplaced"/>
</dbReference>
<feature type="domain" description="C2H2-type" evidence="4">
    <location>
        <begin position="60"/>
        <end position="87"/>
    </location>
</feature>
<evidence type="ECO:0000256" key="1">
    <source>
        <dbReference type="ARBA" id="ARBA00022723"/>
    </source>
</evidence>
<dbReference type="Gene3D" id="3.30.160.60">
    <property type="entry name" value="Classic Zinc Finger"/>
    <property type="match status" value="7"/>
</dbReference>
<sequence>MNSTEHCRIAVTETPETMQSQDQAIPIDDTPYNCKKCGKSFSTEIILAQHVANHADEKPYTCKKCKKSFSYKSTLAGHSRTHTGERPFTCKKCGKSFNQKSTLQKHYVVHTGDKPYTCKCGKEFTQKSTLVKHYIIHTGERPFSCKDCGKSFRHKRNLTEHYKIHSDVKPYSCEDCGLSFRLKGHLKRHCLTMHGFQKTKSATQRKKSLKLVNKSRINSGKIPYSCKQCRMSFLNQRSLTQHCRVHKEKKGKKTPPGLQVTTKTAQKNNNSRFKNMIVCSFCLFKSRSTVILMKHYKKHHVNHITMYRGIAKKYN</sequence>
<dbReference type="InterPro" id="IPR036236">
    <property type="entry name" value="Znf_C2H2_sf"/>
</dbReference>
<keyword evidence="3" id="KW-0863">Zinc-finger</keyword>
<keyword evidence="1" id="KW-0479">Metal-binding</keyword>
<dbReference type="RefSeq" id="XP_006824511.1">
    <property type="nucleotide sequence ID" value="XM_006824448.1"/>
</dbReference>
<keyword evidence="2" id="KW-0677">Repeat</keyword>
<evidence type="ECO:0000256" key="2">
    <source>
        <dbReference type="ARBA" id="ARBA00022737"/>
    </source>
</evidence>
<dbReference type="SMART" id="SM00355">
    <property type="entry name" value="ZnF_C2H2"/>
    <property type="match status" value="8"/>
</dbReference>
<dbReference type="PANTHER" id="PTHR23234">
    <property type="entry name" value="ZNF44 PROTEIN"/>
    <property type="match status" value="1"/>
</dbReference>
<feature type="domain" description="C2H2-type" evidence="4">
    <location>
        <begin position="224"/>
        <end position="251"/>
    </location>
</feature>
<dbReference type="PROSITE" id="PS00028">
    <property type="entry name" value="ZINC_FINGER_C2H2_1"/>
    <property type="match status" value="6"/>
</dbReference>
<name>A0ABM0MWX0_SACKO</name>
<keyword evidence="5" id="KW-1185">Reference proteome</keyword>
<feature type="domain" description="C2H2-type" evidence="4">
    <location>
        <begin position="143"/>
        <end position="170"/>
    </location>
</feature>
<dbReference type="PANTHER" id="PTHR23234:SF9">
    <property type="entry name" value="ZINC FINGER PROTEIN 850-LIKE"/>
    <property type="match status" value="1"/>
</dbReference>
<evidence type="ECO:0000259" key="4">
    <source>
        <dbReference type="PROSITE" id="PS50157"/>
    </source>
</evidence>
<feature type="domain" description="C2H2-type" evidence="4">
    <location>
        <begin position="116"/>
        <end position="142"/>
    </location>
</feature>
<evidence type="ECO:0000313" key="5">
    <source>
        <dbReference type="Proteomes" id="UP000694865"/>
    </source>
</evidence>
<feature type="domain" description="C2H2-type" evidence="4">
    <location>
        <begin position="32"/>
        <end position="59"/>
    </location>
</feature>
<dbReference type="PROSITE" id="PS50157">
    <property type="entry name" value="ZINC_FINGER_C2H2_2"/>
    <property type="match status" value="7"/>
</dbReference>
<evidence type="ECO:0000313" key="6">
    <source>
        <dbReference type="RefSeq" id="XP_006824511.1"/>
    </source>
</evidence>
<organism evidence="5 6">
    <name type="scientific">Saccoglossus kowalevskii</name>
    <name type="common">Acorn worm</name>
    <dbReference type="NCBI Taxonomy" id="10224"/>
    <lineage>
        <taxon>Eukaryota</taxon>
        <taxon>Metazoa</taxon>
        <taxon>Hemichordata</taxon>
        <taxon>Enteropneusta</taxon>
        <taxon>Harrimaniidae</taxon>
        <taxon>Saccoglossus</taxon>
    </lineage>
</organism>
<dbReference type="InterPro" id="IPR013087">
    <property type="entry name" value="Znf_C2H2_type"/>
</dbReference>
<dbReference type="SUPFAM" id="SSF57667">
    <property type="entry name" value="beta-beta-alpha zinc fingers"/>
    <property type="match status" value="4"/>
</dbReference>
<dbReference type="Pfam" id="PF00096">
    <property type="entry name" value="zf-C2H2"/>
    <property type="match status" value="5"/>
</dbReference>
<accession>A0ABM0MWX0</accession>
<gene>
    <name evidence="6" type="primary">LOC102802214</name>
</gene>
<dbReference type="InterPro" id="IPR050758">
    <property type="entry name" value="Znf_C2H2-type"/>
</dbReference>
<evidence type="ECO:0000256" key="3">
    <source>
        <dbReference type="PROSITE-ProRule" id="PRU00042"/>
    </source>
</evidence>
<keyword evidence="3" id="KW-0862">Zinc</keyword>
<protein>
    <submittedName>
        <fullName evidence="6">Zinc finger protein 850-like</fullName>
    </submittedName>
</protein>